<dbReference type="AlphaFoldDB" id="A0A453FI91"/>
<reference evidence="2" key="3">
    <citation type="journal article" date="2017" name="Nature">
        <title>Genome sequence of the progenitor of the wheat D genome Aegilops tauschii.</title>
        <authorList>
            <person name="Luo M.C."/>
            <person name="Gu Y.Q."/>
            <person name="Puiu D."/>
            <person name="Wang H."/>
            <person name="Twardziok S.O."/>
            <person name="Deal K.R."/>
            <person name="Huo N."/>
            <person name="Zhu T."/>
            <person name="Wang L."/>
            <person name="Wang Y."/>
            <person name="McGuire P.E."/>
            <person name="Liu S."/>
            <person name="Long H."/>
            <person name="Ramasamy R.K."/>
            <person name="Rodriguez J.C."/>
            <person name="Van S.L."/>
            <person name="Yuan L."/>
            <person name="Wang Z."/>
            <person name="Xia Z."/>
            <person name="Xiao L."/>
            <person name="Anderson O.D."/>
            <person name="Ouyang S."/>
            <person name="Liang Y."/>
            <person name="Zimin A.V."/>
            <person name="Pertea G."/>
            <person name="Qi P."/>
            <person name="Bennetzen J.L."/>
            <person name="Dai X."/>
            <person name="Dawson M.W."/>
            <person name="Muller H.G."/>
            <person name="Kugler K."/>
            <person name="Rivarola-Duarte L."/>
            <person name="Spannagl M."/>
            <person name="Mayer K.F.X."/>
            <person name="Lu F.H."/>
            <person name="Bevan M.W."/>
            <person name="Leroy P."/>
            <person name="Li P."/>
            <person name="You F.M."/>
            <person name="Sun Q."/>
            <person name="Liu Z."/>
            <person name="Lyons E."/>
            <person name="Wicker T."/>
            <person name="Salzberg S.L."/>
            <person name="Devos K.M."/>
            <person name="Dvorak J."/>
        </authorList>
    </citation>
    <scope>NUCLEOTIDE SEQUENCE [LARGE SCALE GENOMIC DNA]</scope>
    <source>
        <strain evidence="2">cv. AL8/78</strain>
    </source>
</reference>
<dbReference type="STRING" id="200361.A0A453FI91"/>
<reference evidence="2" key="4">
    <citation type="submission" date="2019-03" db="UniProtKB">
        <authorList>
            <consortium name="EnsemblPlants"/>
        </authorList>
    </citation>
    <scope>IDENTIFICATION</scope>
</reference>
<sequence length="229" mass="26022">SSNKDFNWEELRIETHDLHYLGNTITEDEVWGAIKEMPSDKAPGPDGFTGIFFKKCWGIIKLSVMRVIQCFDSLHTSNLHWLNSANVVLLPKKEGAEGISDYRPISLIHAIARIIAKVLSLRLAPHMDCLVSNAQSAFIKRRSIHDNFMCVHNFARRLHKCKTPSLLFKLDIRKAFDSVKWGYMLDLLQRLGFPDRFRAWIAALLSSSSSRVLLNGIPGPPIKHGKGFR</sequence>
<accession>A0A453FI91</accession>
<dbReference type="CDD" id="cd01650">
    <property type="entry name" value="RT_nLTR_like"/>
    <property type="match status" value="1"/>
</dbReference>
<dbReference type="EnsemblPlants" id="AET3Gv20682600.1">
    <property type="protein sequence ID" value="AET3Gv20682600.1"/>
    <property type="gene ID" value="AET3Gv20682600"/>
</dbReference>
<proteinExistence type="predicted"/>
<evidence type="ECO:0000313" key="3">
    <source>
        <dbReference type="Proteomes" id="UP000015105"/>
    </source>
</evidence>
<dbReference type="InterPro" id="IPR000477">
    <property type="entry name" value="RT_dom"/>
</dbReference>
<evidence type="ECO:0000313" key="2">
    <source>
        <dbReference type="EnsemblPlants" id="AET3Gv20682600.1"/>
    </source>
</evidence>
<dbReference type="Pfam" id="PF00078">
    <property type="entry name" value="RVT_1"/>
    <property type="match status" value="1"/>
</dbReference>
<protein>
    <recommendedName>
        <fullName evidence="1">Reverse transcriptase domain-containing protein</fullName>
    </recommendedName>
</protein>
<dbReference type="PANTHER" id="PTHR19446">
    <property type="entry name" value="REVERSE TRANSCRIPTASES"/>
    <property type="match status" value="1"/>
</dbReference>
<dbReference type="Proteomes" id="UP000015105">
    <property type="component" value="Chromosome 3D"/>
</dbReference>
<keyword evidence="3" id="KW-1185">Reference proteome</keyword>
<feature type="domain" description="Reverse transcriptase" evidence="1">
    <location>
        <begin position="91"/>
        <end position="208"/>
    </location>
</feature>
<name>A0A453FI91_AEGTS</name>
<dbReference type="Gramene" id="AET3Gv20682600.1">
    <property type="protein sequence ID" value="AET3Gv20682600.1"/>
    <property type="gene ID" value="AET3Gv20682600"/>
</dbReference>
<evidence type="ECO:0000259" key="1">
    <source>
        <dbReference type="Pfam" id="PF00078"/>
    </source>
</evidence>
<reference evidence="3" key="1">
    <citation type="journal article" date="2014" name="Science">
        <title>Ancient hybridizations among the ancestral genomes of bread wheat.</title>
        <authorList>
            <consortium name="International Wheat Genome Sequencing Consortium,"/>
            <person name="Marcussen T."/>
            <person name="Sandve S.R."/>
            <person name="Heier L."/>
            <person name="Spannagl M."/>
            <person name="Pfeifer M."/>
            <person name="Jakobsen K.S."/>
            <person name="Wulff B.B."/>
            <person name="Steuernagel B."/>
            <person name="Mayer K.F."/>
            <person name="Olsen O.A."/>
        </authorList>
    </citation>
    <scope>NUCLEOTIDE SEQUENCE [LARGE SCALE GENOMIC DNA]</scope>
    <source>
        <strain evidence="3">cv. AL8/78</strain>
    </source>
</reference>
<reference evidence="2" key="5">
    <citation type="journal article" date="2021" name="G3 (Bethesda)">
        <title>Aegilops tauschii genome assembly Aet v5.0 features greater sequence contiguity and improved annotation.</title>
        <authorList>
            <person name="Wang L."/>
            <person name="Zhu T."/>
            <person name="Rodriguez J.C."/>
            <person name="Deal K.R."/>
            <person name="Dubcovsky J."/>
            <person name="McGuire P.E."/>
            <person name="Lux T."/>
            <person name="Spannagl M."/>
            <person name="Mayer K.F.X."/>
            <person name="Baldrich P."/>
            <person name="Meyers B.C."/>
            <person name="Huo N."/>
            <person name="Gu Y.Q."/>
            <person name="Zhou H."/>
            <person name="Devos K.M."/>
            <person name="Bennetzen J.L."/>
            <person name="Unver T."/>
            <person name="Budak H."/>
            <person name="Gulick P.J."/>
            <person name="Galiba G."/>
            <person name="Kalapos B."/>
            <person name="Nelson D.R."/>
            <person name="Li P."/>
            <person name="You F.M."/>
            <person name="Luo M.C."/>
            <person name="Dvorak J."/>
        </authorList>
    </citation>
    <scope>NUCLEOTIDE SEQUENCE [LARGE SCALE GENOMIC DNA]</scope>
    <source>
        <strain evidence="2">cv. AL8/78</strain>
    </source>
</reference>
<reference evidence="3" key="2">
    <citation type="journal article" date="2017" name="Nat. Plants">
        <title>The Aegilops tauschii genome reveals multiple impacts of transposons.</title>
        <authorList>
            <person name="Zhao G."/>
            <person name="Zou C."/>
            <person name="Li K."/>
            <person name="Wang K."/>
            <person name="Li T."/>
            <person name="Gao L."/>
            <person name="Zhang X."/>
            <person name="Wang H."/>
            <person name="Yang Z."/>
            <person name="Liu X."/>
            <person name="Jiang W."/>
            <person name="Mao L."/>
            <person name="Kong X."/>
            <person name="Jiao Y."/>
            <person name="Jia J."/>
        </authorList>
    </citation>
    <scope>NUCLEOTIDE SEQUENCE [LARGE SCALE GENOMIC DNA]</scope>
    <source>
        <strain evidence="3">cv. AL8/78</strain>
    </source>
</reference>
<organism evidence="2 3">
    <name type="scientific">Aegilops tauschii subsp. strangulata</name>
    <name type="common">Goatgrass</name>
    <dbReference type="NCBI Taxonomy" id="200361"/>
    <lineage>
        <taxon>Eukaryota</taxon>
        <taxon>Viridiplantae</taxon>
        <taxon>Streptophyta</taxon>
        <taxon>Embryophyta</taxon>
        <taxon>Tracheophyta</taxon>
        <taxon>Spermatophyta</taxon>
        <taxon>Magnoliopsida</taxon>
        <taxon>Liliopsida</taxon>
        <taxon>Poales</taxon>
        <taxon>Poaceae</taxon>
        <taxon>BOP clade</taxon>
        <taxon>Pooideae</taxon>
        <taxon>Triticodae</taxon>
        <taxon>Triticeae</taxon>
        <taxon>Triticinae</taxon>
        <taxon>Aegilops</taxon>
    </lineage>
</organism>